<evidence type="ECO:0000313" key="4">
    <source>
        <dbReference type="Proteomes" id="UP000182932"/>
    </source>
</evidence>
<protein>
    <recommendedName>
        <fullName evidence="5">Translocase</fullName>
    </recommendedName>
</protein>
<keyword evidence="2" id="KW-0472">Membrane</keyword>
<evidence type="ECO:0008006" key="5">
    <source>
        <dbReference type="Google" id="ProtNLM"/>
    </source>
</evidence>
<accession>A0A975WEM0</accession>
<keyword evidence="4" id="KW-1185">Reference proteome</keyword>
<feature type="compositionally biased region" description="Low complexity" evidence="1">
    <location>
        <begin position="9"/>
        <end position="24"/>
    </location>
</feature>
<organism evidence="3 4">
    <name type="scientific">Marinovum algicola</name>
    <dbReference type="NCBI Taxonomy" id="42444"/>
    <lineage>
        <taxon>Bacteria</taxon>
        <taxon>Pseudomonadati</taxon>
        <taxon>Pseudomonadota</taxon>
        <taxon>Alphaproteobacteria</taxon>
        <taxon>Rhodobacterales</taxon>
        <taxon>Roseobacteraceae</taxon>
        <taxon>Marinovum</taxon>
    </lineage>
</organism>
<evidence type="ECO:0000313" key="3">
    <source>
        <dbReference type="EMBL" id="SEK07748.1"/>
    </source>
</evidence>
<comment type="caution">
    <text evidence="3">The sequence shown here is derived from an EMBL/GenBank/DDBJ whole genome shotgun (WGS) entry which is preliminary data.</text>
</comment>
<evidence type="ECO:0000256" key="2">
    <source>
        <dbReference type="SAM" id="Phobius"/>
    </source>
</evidence>
<keyword evidence="2" id="KW-1133">Transmembrane helix</keyword>
<dbReference type="EMBL" id="FNYY01000025">
    <property type="protein sequence ID" value="SEK07748.1"/>
    <property type="molecule type" value="Genomic_DNA"/>
</dbReference>
<proteinExistence type="predicted"/>
<name>A0A975WEM0_9RHOB</name>
<dbReference type="AlphaFoldDB" id="A0A975WEM0"/>
<sequence length="391" mass="40645">MKAKRSIRRGASGSGAAAPAAKGTAKTKRKFAMPRRIPLTKSTLAFGSGVIIFSVGFVLQNFGTHPASSLQDAKRPDVQTAELPDTLVESADLSAITPTSAGVLPVDRPLPPLPRESVSVPATETEPGRGVTALAALQDTAVPEPLDPAALEIAPGGAALNTPVLPCEVTMTADPAPAAMVDLIVEAACLSDARFTLHHSGMMFHALTDENGRSSLRVPALAENAVFIASFDNSQGAVAQIEVPTLEFYDRVVAQWRGDAGLGLHALEFDATYFGVGHVYSASPGDMSAAASGSSGFLTRFGENAGADALMAEVYTFPTLTSDSAGRIGLSVEAEVTAANCGRQIAAQTLQLKPGETLRSRDVTLDMPACEANGDFLVLKNLFEDLKVAAN</sequence>
<feature type="transmembrane region" description="Helical" evidence="2">
    <location>
        <begin position="39"/>
        <end position="59"/>
    </location>
</feature>
<reference evidence="3 4" key="1">
    <citation type="submission" date="2016-10" db="EMBL/GenBank/DDBJ databases">
        <authorList>
            <person name="Varghese N."/>
            <person name="Submissions S."/>
        </authorList>
    </citation>
    <scope>NUCLEOTIDE SEQUENCE [LARGE SCALE GENOMIC DNA]</scope>
    <source>
        <strain evidence="3 4">FF3</strain>
    </source>
</reference>
<feature type="region of interest" description="Disordered" evidence="1">
    <location>
        <begin position="104"/>
        <end position="128"/>
    </location>
</feature>
<keyword evidence="2" id="KW-0812">Transmembrane</keyword>
<dbReference type="Proteomes" id="UP000182932">
    <property type="component" value="Unassembled WGS sequence"/>
</dbReference>
<evidence type="ECO:0000256" key="1">
    <source>
        <dbReference type="SAM" id="MobiDB-lite"/>
    </source>
</evidence>
<feature type="region of interest" description="Disordered" evidence="1">
    <location>
        <begin position="1"/>
        <end position="32"/>
    </location>
</feature>
<gene>
    <name evidence="3" type="ORF">SAMN04487940_12515</name>
</gene>